<evidence type="ECO:0000313" key="3">
    <source>
        <dbReference type="Proteomes" id="UP001497444"/>
    </source>
</evidence>
<dbReference type="Proteomes" id="UP001497444">
    <property type="component" value="Chromosome 12"/>
</dbReference>
<protein>
    <submittedName>
        <fullName evidence="2">Uncharacterized protein</fullName>
    </submittedName>
</protein>
<reference evidence="2" key="1">
    <citation type="submission" date="2024-02" db="EMBL/GenBank/DDBJ databases">
        <authorList>
            <consortium name="ELIXIR-Norway"/>
            <consortium name="Elixir Norway"/>
        </authorList>
    </citation>
    <scope>NUCLEOTIDE SEQUENCE</scope>
</reference>
<evidence type="ECO:0000313" key="2">
    <source>
        <dbReference type="EMBL" id="CAK9259345.1"/>
    </source>
</evidence>
<sequence length="85" mass="9664">MGSNDTSSQEQQREAKRKRQRRKLCFCARCKGLHFRRKYIRRIHMIKWGPSIASDDSSQDAPRILGTPTSVSEDVPPTSSTCGEP</sequence>
<feature type="compositionally biased region" description="Polar residues" evidence="1">
    <location>
        <begin position="67"/>
        <end position="85"/>
    </location>
</feature>
<proteinExistence type="predicted"/>
<organism evidence="2 3">
    <name type="scientific">Sphagnum jensenii</name>
    <dbReference type="NCBI Taxonomy" id="128206"/>
    <lineage>
        <taxon>Eukaryota</taxon>
        <taxon>Viridiplantae</taxon>
        <taxon>Streptophyta</taxon>
        <taxon>Embryophyta</taxon>
        <taxon>Bryophyta</taxon>
        <taxon>Sphagnophytina</taxon>
        <taxon>Sphagnopsida</taxon>
        <taxon>Sphagnales</taxon>
        <taxon>Sphagnaceae</taxon>
        <taxon>Sphagnum</taxon>
    </lineage>
</organism>
<name>A0ABP0W171_9BRYO</name>
<feature type="region of interest" description="Disordered" evidence="1">
    <location>
        <begin position="1"/>
        <end position="21"/>
    </location>
</feature>
<feature type="region of interest" description="Disordered" evidence="1">
    <location>
        <begin position="50"/>
        <end position="85"/>
    </location>
</feature>
<dbReference type="EMBL" id="OZ020107">
    <property type="protein sequence ID" value="CAK9259345.1"/>
    <property type="molecule type" value="Genomic_DNA"/>
</dbReference>
<accession>A0ABP0W171</accession>
<gene>
    <name evidence="2" type="ORF">CSSPJE1EN1_LOCUS4823</name>
</gene>
<keyword evidence="3" id="KW-1185">Reference proteome</keyword>
<evidence type="ECO:0000256" key="1">
    <source>
        <dbReference type="SAM" id="MobiDB-lite"/>
    </source>
</evidence>